<proteinExistence type="predicted"/>
<organism evidence="2 3">
    <name type="scientific">Halobacillus kuroshimensis</name>
    <dbReference type="NCBI Taxonomy" id="302481"/>
    <lineage>
        <taxon>Bacteria</taxon>
        <taxon>Bacillati</taxon>
        <taxon>Bacillota</taxon>
        <taxon>Bacilli</taxon>
        <taxon>Bacillales</taxon>
        <taxon>Bacillaceae</taxon>
        <taxon>Halobacillus</taxon>
    </lineage>
</organism>
<evidence type="ECO:0000313" key="2">
    <source>
        <dbReference type="EMBL" id="MBN8234053.1"/>
    </source>
</evidence>
<feature type="transmembrane region" description="Helical" evidence="1">
    <location>
        <begin position="7"/>
        <end position="26"/>
    </location>
</feature>
<feature type="transmembrane region" description="Helical" evidence="1">
    <location>
        <begin position="32"/>
        <end position="50"/>
    </location>
</feature>
<protein>
    <submittedName>
        <fullName evidence="2">Uncharacterized protein</fullName>
    </submittedName>
</protein>
<gene>
    <name evidence="2" type="ORF">JF544_02295</name>
</gene>
<keyword evidence="1" id="KW-0812">Transmembrane</keyword>
<reference evidence="2 3" key="1">
    <citation type="submission" date="2020-12" db="EMBL/GenBank/DDBJ databases">
        <title>Oil enriched cultivation method for isolating marine PHA-producing bacteria.</title>
        <authorList>
            <person name="Zheng W."/>
            <person name="Yu S."/>
            <person name="Huang Y."/>
        </authorList>
    </citation>
    <scope>NUCLEOTIDE SEQUENCE [LARGE SCALE GENOMIC DNA]</scope>
    <source>
        <strain evidence="2 3">SY-2-6</strain>
    </source>
</reference>
<accession>A0ABS3DS40</accession>
<evidence type="ECO:0000256" key="1">
    <source>
        <dbReference type="SAM" id="Phobius"/>
    </source>
</evidence>
<keyword evidence="3" id="KW-1185">Reference proteome</keyword>
<dbReference type="EMBL" id="JAEKJY010000001">
    <property type="protein sequence ID" value="MBN8234053.1"/>
    <property type="molecule type" value="Genomic_DNA"/>
</dbReference>
<name>A0ABS3DS40_9BACI</name>
<sequence>MSKRTRNGIIAALVFAIISILFGYFIYGEIEWSIVIGLIIGGFVSWYFIFPKIEKLGRKGQS</sequence>
<keyword evidence="1" id="KW-0472">Membrane</keyword>
<keyword evidence="1" id="KW-1133">Transmembrane helix</keyword>
<comment type="caution">
    <text evidence="2">The sequence shown here is derived from an EMBL/GenBank/DDBJ whole genome shotgun (WGS) entry which is preliminary data.</text>
</comment>
<dbReference type="Proteomes" id="UP000663970">
    <property type="component" value="Unassembled WGS sequence"/>
</dbReference>
<evidence type="ECO:0000313" key="3">
    <source>
        <dbReference type="Proteomes" id="UP000663970"/>
    </source>
</evidence>
<dbReference type="RefSeq" id="WP_027953836.1">
    <property type="nucleotide sequence ID" value="NZ_JAEKJY010000001.1"/>
</dbReference>